<dbReference type="Pfam" id="PF00206">
    <property type="entry name" value="Lyase_1"/>
    <property type="match status" value="1"/>
</dbReference>
<dbReference type="NCBIfam" id="NF008909">
    <property type="entry name" value="PRK12273.1"/>
    <property type="match status" value="1"/>
</dbReference>
<dbReference type="GO" id="GO:0008797">
    <property type="term" value="F:aspartate ammonia-lyase activity"/>
    <property type="evidence" value="ECO:0007669"/>
    <property type="project" value="UniProtKB-EC"/>
</dbReference>
<dbReference type="PANTHER" id="PTHR42696:SF2">
    <property type="entry name" value="ASPARTATE AMMONIA-LYASE"/>
    <property type="match status" value="1"/>
</dbReference>
<feature type="domain" description="Fumarase C C-terminal" evidence="3">
    <location>
        <begin position="413"/>
        <end position="465"/>
    </location>
</feature>
<dbReference type="GO" id="GO:0005829">
    <property type="term" value="C:cytosol"/>
    <property type="evidence" value="ECO:0007669"/>
    <property type="project" value="TreeGrafter"/>
</dbReference>
<accession>A0A8J7YU65</accession>
<dbReference type="EMBL" id="JAACQH010000041">
    <property type="protein sequence ID" value="NCS91227.1"/>
    <property type="molecule type" value="Genomic_DNA"/>
</dbReference>
<dbReference type="PRINTS" id="PR00145">
    <property type="entry name" value="ARGSUCLYASE"/>
</dbReference>
<dbReference type="CDD" id="cd01596">
    <property type="entry name" value="Aspartase_like"/>
    <property type="match status" value="1"/>
</dbReference>
<dbReference type="EC" id="4.3.1.1" evidence="5"/>
<keyword evidence="1 5" id="KW-0456">Lyase</keyword>
<proteinExistence type="predicted"/>
<dbReference type="EMBL" id="JAACVF010000102">
    <property type="protein sequence ID" value="NCN65230.1"/>
    <property type="molecule type" value="Genomic_DNA"/>
</dbReference>
<dbReference type="FunFam" id="1.10.275.10:FF:000001">
    <property type="entry name" value="Fumarate hydratase, mitochondrial"/>
    <property type="match status" value="1"/>
</dbReference>
<evidence type="ECO:0000259" key="3">
    <source>
        <dbReference type="Pfam" id="PF10415"/>
    </source>
</evidence>
<dbReference type="SUPFAM" id="SSF48557">
    <property type="entry name" value="L-aspartase-like"/>
    <property type="match status" value="1"/>
</dbReference>
<dbReference type="Proteomes" id="UP000738826">
    <property type="component" value="Unassembled WGS sequence"/>
</dbReference>
<evidence type="ECO:0000313" key="6">
    <source>
        <dbReference type="Proteomes" id="UP000738826"/>
    </source>
</evidence>
<dbReference type="PRINTS" id="PR00149">
    <property type="entry name" value="FUMRATELYASE"/>
</dbReference>
<evidence type="ECO:0000259" key="2">
    <source>
        <dbReference type="Pfam" id="PF00206"/>
    </source>
</evidence>
<reference evidence="5" key="1">
    <citation type="submission" date="2019-11" db="EMBL/GenBank/DDBJ databases">
        <title>Lipid analysis of CO2-rich subsurface aquifers suggests an autotrophy-based deep biosphere with lysolipids enriched in CPR bacteria.</title>
        <authorList>
            <person name="Probst A.J."/>
            <person name="Elling F.J."/>
            <person name="Castelle C.J."/>
            <person name="Zhu Q."/>
            <person name="Elvert M."/>
            <person name="Birarda G."/>
            <person name="Holman H.-Y."/>
            <person name="Lane K.R."/>
            <person name="Ladd B."/>
            <person name="Ryan M.C."/>
            <person name="Woyke T."/>
            <person name="Hinrichs K.-U."/>
            <person name="Banfield J.F."/>
        </authorList>
    </citation>
    <scope>NUCLEOTIDE SEQUENCE</scope>
    <source>
        <strain evidence="4">CG_2015-01_33_1645</strain>
        <strain evidence="5">CG_2015-04_33_537</strain>
    </source>
</reference>
<dbReference type="GO" id="GO:0006099">
    <property type="term" value="P:tricarboxylic acid cycle"/>
    <property type="evidence" value="ECO:0007669"/>
    <property type="project" value="InterPro"/>
</dbReference>
<evidence type="ECO:0000256" key="1">
    <source>
        <dbReference type="ARBA" id="ARBA00023239"/>
    </source>
</evidence>
<dbReference type="PANTHER" id="PTHR42696">
    <property type="entry name" value="ASPARTATE AMMONIA-LYASE"/>
    <property type="match status" value="1"/>
</dbReference>
<dbReference type="InterPro" id="IPR018951">
    <property type="entry name" value="Fumarase_C_C"/>
</dbReference>
<dbReference type="Pfam" id="PF10415">
    <property type="entry name" value="FumaraseC_C"/>
    <property type="match status" value="1"/>
</dbReference>
<dbReference type="PROSITE" id="PS00163">
    <property type="entry name" value="FUMARATE_LYASES"/>
    <property type="match status" value="1"/>
</dbReference>
<dbReference type="InterPro" id="IPR000362">
    <property type="entry name" value="Fumarate_lyase_fam"/>
</dbReference>
<comment type="caution">
    <text evidence="5">The sequence shown here is derived from an EMBL/GenBank/DDBJ whole genome shotgun (WGS) entry which is preliminary data.</text>
</comment>
<gene>
    <name evidence="5" type="ORF">GW779_02230</name>
    <name evidence="4" type="ORF">GW910_04090</name>
</gene>
<dbReference type="Gene3D" id="1.10.275.10">
    <property type="entry name" value="Fumarase/aspartase (N-terminal domain)"/>
    <property type="match status" value="1"/>
</dbReference>
<name>A0A8J7YU65_9ARCH</name>
<organism evidence="5 6">
    <name type="scientific">Candidatus Altarchaeum hamiconexum</name>
    <dbReference type="NCBI Taxonomy" id="1803513"/>
    <lineage>
        <taxon>Archaea</taxon>
        <taxon>Candidatus Altarchaeota</taxon>
        <taxon>Candidatus Altiarchaeia</taxon>
        <taxon>Candidatus Altarchaeales</taxon>
        <taxon>Candidatus Altarchaeaceae</taxon>
        <taxon>Candidatus Altarchaeum</taxon>
    </lineage>
</organism>
<dbReference type="FunFam" id="1.20.200.10:FF:000001">
    <property type="entry name" value="Fumarate hydratase, mitochondrial"/>
    <property type="match status" value="1"/>
</dbReference>
<dbReference type="InterPro" id="IPR022761">
    <property type="entry name" value="Fumarate_lyase_N"/>
</dbReference>
<dbReference type="InterPro" id="IPR024083">
    <property type="entry name" value="Fumarase/histidase_N"/>
</dbReference>
<protein>
    <submittedName>
        <fullName evidence="5">Aspartate ammonia-lyase</fullName>
        <ecNumber evidence="5">4.3.1.1</ecNumber>
    </submittedName>
</protein>
<dbReference type="Proteomes" id="UP000768163">
    <property type="component" value="Unassembled WGS sequence"/>
</dbReference>
<dbReference type="Gene3D" id="1.10.40.30">
    <property type="entry name" value="Fumarase/aspartase (C-terminal domain)"/>
    <property type="match status" value="1"/>
</dbReference>
<dbReference type="InterPro" id="IPR020557">
    <property type="entry name" value="Fumarate_lyase_CS"/>
</dbReference>
<dbReference type="GO" id="GO:0006531">
    <property type="term" value="P:aspartate metabolic process"/>
    <property type="evidence" value="ECO:0007669"/>
    <property type="project" value="TreeGrafter"/>
</dbReference>
<evidence type="ECO:0000313" key="5">
    <source>
        <dbReference type="EMBL" id="NCS91227.1"/>
    </source>
</evidence>
<feature type="domain" description="Fumarate lyase N-terminal" evidence="2">
    <location>
        <begin position="12"/>
        <end position="347"/>
    </location>
</feature>
<sequence>MDKFRTESDSLGEKEVPCDAYYGIHTLRSVENFRISGIMMYDEMIKSIIYLKISCAKANMELKAINEGKGEAIIRASEEILKNFGKYKAQFPVDIFQAGSGTSLNMNINEVIANLAVEILNKRHSTKNFGKKTIHPNDDVNKGQSTNDIIPSAMKISAYLLSENLIYAQENLENVLSDKGNEFKDILKSGRTHLQDAVPMTLGQEFDAYSRAIEKDIERVKFAKIFLQELAIGGNAIGTGINTHSKFREIIVKHLNFYLKRNFVPAKNRIEGVQFLTDIANFSSALKMVAIDLNKISNDLRLLNSGPYTGFNEIFLPAVEPGSSIMPGKINPSICEAINQICYKVMGNDLTITNCCAAGQLELNTHMPVIAHSLIESVKILTNGINIFAEKTVKGIKANEERCKFYAENSLSLITALNNILGYDKCVEIAKERIKTNKSIREIIIEKGYLSRDEIEKFLNVKFLTGEKQK</sequence>
<dbReference type="InterPro" id="IPR008948">
    <property type="entry name" value="L-Aspartase-like"/>
</dbReference>
<dbReference type="AlphaFoldDB" id="A0A8J7YU65"/>
<dbReference type="InterPro" id="IPR051546">
    <property type="entry name" value="Aspartate_Ammonia-Lyase"/>
</dbReference>
<dbReference type="Gene3D" id="1.20.200.10">
    <property type="entry name" value="Fumarase/aspartase (Central domain)"/>
    <property type="match status" value="1"/>
</dbReference>
<evidence type="ECO:0000313" key="4">
    <source>
        <dbReference type="EMBL" id="NCN65230.1"/>
    </source>
</evidence>